<reference evidence="1" key="3">
    <citation type="submission" date="2023-05" db="EMBL/GenBank/DDBJ databases">
        <authorList>
            <person name="Smith C.H."/>
        </authorList>
    </citation>
    <scope>NUCLEOTIDE SEQUENCE</scope>
    <source>
        <strain evidence="1">CHS0354</strain>
        <tissue evidence="1">Mantle</tissue>
    </source>
</reference>
<protein>
    <submittedName>
        <fullName evidence="1">Uncharacterized protein</fullName>
    </submittedName>
</protein>
<sequence length="117" mass="13498">MQINSIKMAVKNSILMDIEKSASQKCVRSDKSYLFQKDYPNLKEFDFHKLVAEIATCQPFLLESLLAVSVPISRVGNIKLIQDLIPCLGLVYSLLMSFRFHELSRLQRVLMNVFMKK</sequence>
<reference evidence="1" key="1">
    <citation type="journal article" date="2021" name="Genome Biol. Evol.">
        <title>A High-Quality Reference Genome for a Parasitic Bivalve with Doubly Uniparental Inheritance (Bivalvia: Unionida).</title>
        <authorList>
            <person name="Smith C.H."/>
        </authorList>
    </citation>
    <scope>NUCLEOTIDE SEQUENCE</scope>
    <source>
        <strain evidence="1">CHS0354</strain>
    </source>
</reference>
<evidence type="ECO:0000313" key="1">
    <source>
        <dbReference type="EMBL" id="KAK3603893.1"/>
    </source>
</evidence>
<gene>
    <name evidence="1" type="ORF">CHS0354_042903</name>
</gene>
<keyword evidence="2" id="KW-1185">Reference proteome</keyword>
<reference evidence="1" key="2">
    <citation type="journal article" date="2021" name="Genome Biol. Evol.">
        <title>Developing a high-quality reference genome for a parasitic bivalve with doubly uniparental inheritance (Bivalvia: Unionida).</title>
        <authorList>
            <person name="Smith C.H."/>
        </authorList>
    </citation>
    <scope>NUCLEOTIDE SEQUENCE</scope>
    <source>
        <strain evidence="1">CHS0354</strain>
        <tissue evidence="1">Mantle</tissue>
    </source>
</reference>
<organism evidence="1 2">
    <name type="scientific">Potamilus streckersoni</name>
    <dbReference type="NCBI Taxonomy" id="2493646"/>
    <lineage>
        <taxon>Eukaryota</taxon>
        <taxon>Metazoa</taxon>
        <taxon>Spiralia</taxon>
        <taxon>Lophotrochozoa</taxon>
        <taxon>Mollusca</taxon>
        <taxon>Bivalvia</taxon>
        <taxon>Autobranchia</taxon>
        <taxon>Heteroconchia</taxon>
        <taxon>Palaeoheterodonta</taxon>
        <taxon>Unionida</taxon>
        <taxon>Unionoidea</taxon>
        <taxon>Unionidae</taxon>
        <taxon>Ambleminae</taxon>
        <taxon>Lampsilini</taxon>
        <taxon>Potamilus</taxon>
    </lineage>
</organism>
<evidence type="ECO:0000313" key="2">
    <source>
        <dbReference type="Proteomes" id="UP001195483"/>
    </source>
</evidence>
<comment type="caution">
    <text evidence="1">The sequence shown here is derived from an EMBL/GenBank/DDBJ whole genome shotgun (WGS) entry which is preliminary data.</text>
</comment>
<dbReference type="AlphaFoldDB" id="A0AAE0T643"/>
<accession>A0AAE0T643</accession>
<proteinExistence type="predicted"/>
<dbReference type="EMBL" id="JAEAOA010002358">
    <property type="protein sequence ID" value="KAK3603893.1"/>
    <property type="molecule type" value="Genomic_DNA"/>
</dbReference>
<dbReference type="Proteomes" id="UP001195483">
    <property type="component" value="Unassembled WGS sequence"/>
</dbReference>
<name>A0AAE0T643_9BIVA</name>